<feature type="compositionally biased region" description="Polar residues" evidence="7">
    <location>
        <begin position="616"/>
        <end position="625"/>
    </location>
</feature>
<feature type="compositionally biased region" description="Polar residues" evidence="7">
    <location>
        <begin position="1521"/>
        <end position="1541"/>
    </location>
</feature>
<evidence type="ECO:0000313" key="9">
    <source>
        <dbReference type="EMBL" id="KAJ1917697.1"/>
    </source>
</evidence>
<feature type="region of interest" description="Disordered" evidence="7">
    <location>
        <begin position="554"/>
        <end position="635"/>
    </location>
</feature>
<accession>A0A9W7ZZS0</accession>
<dbReference type="Proteomes" id="UP001150538">
    <property type="component" value="Unassembled WGS sequence"/>
</dbReference>
<feature type="region of interest" description="Disordered" evidence="7">
    <location>
        <begin position="920"/>
        <end position="956"/>
    </location>
</feature>
<name>A0A9W7ZZS0_9FUNG</name>
<feature type="compositionally biased region" description="Polar residues" evidence="7">
    <location>
        <begin position="1031"/>
        <end position="1045"/>
    </location>
</feature>
<evidence type="ECO:0000259" key="8">
    <source>
        <dbReference type="Pfam" id="PF22544"/>
    </source>
</evidence>
<evidence type="ECO:0000256" key="5">
    <source>
        <dbReference type="ARBA" id="ARBA00023273"/>
    </source>
</evidence>
<dbReference type="InterPro" id="IPR013783">
    <property type="entry name" value="Ig-like_fold"/>
</dbReference>
<keyword evidence="4" id="KW-0969">Cilium</keyword>
<keyword evidence="5" id="KW-0966">Cell projection</keyword>
<feature type="region of interest" description="Disordered" evidence="7">
    <location>
        <begin position="185"/>
        <end position="206"/>
    </location>
</feature>
<organism evidence="9 10">
    <name type="scientific">Mycoemilia scoparia</name>
    <dbReference type="NCBI Taxonomy" id="417184"/>
    <lineage>
        <taxon>Eukaryota</taxon>
        <taxon>Fungi</taxon>
        <taxon>Fungi incertae sedis</taxon>
        <taxon>Zoopagomycota</taxon>
        <taxon>Kickxellomycotina</taxon>
        <taxon>Kickxellomycetes</taxon>
        <taxon>Kickxellales</taxon>
        <taxon>Kickxellaceae</taxon>
        <taxon>Mycoemilia</taxon>
    </lineage>
</organism>
<feature type="compositionally biased region" description="Basic and acidic residues" evidence="7">
    <location>
        <begin position="920"/>
        <end position="933"/>
    </location>
</feature>
<evidence type="ECO:0000256" key="6">
    <source>
        <dbReference type="SAM" id="Coils"/>
    </source>
</evidence>
<comment type="subcellular location">
    <subcellularLocation>
        <location evidence="1">Cell projection</location>
        <location evidence="1">Cilium</location>
    </subcellularLocation>
    <subcellularLocation>
        <location evidence="2">Cytoplasm</location>
    </subcellularLocation>
</comment>
<keyword evidence="10" id="KW-1185">Reference proteome</keyword>
<evidence type="ECO:0000256" key="3">
    <source>
        <dbReference type="ARBA" id="ARBA00022490"/>
    </source>
</evidence>
<dbReference type="GO" id="GO:0005929">
    <property type="term" value="C:cilium"/>
    <property type="evidence" value="ECO:0007669"/>
    <property type="project" value="UniProtKB-SubCell"/>
</dbReference>
<evidence type="ECO:0000256" key="1">
    <source>
        <dbReference type="ARBA" id="ARBA00004138"/>
    </source>
</evidence>
<feature type="compositionally biased region" description="Polar residues" evidence="7">
    <location>
        <begin position="555"/>
        <end position="584"/>
    </location>
</feature>
<evidence type="ECO:0000313" key="10">
    <source>
        <dbReference type="Proteomes" id="UP001150538"/>
    </source>
</evidence>
<dbReference type="GO" id="GO:0005737">
    <property type="term" value="C:cytoplasm"/>
    <property type="evidence" value="ECO:0007669"/>
    <property type="project" value="UniProtKB-SubCell"/>
</dbReference>
<feature type="coiled-coil region" evidence="6">
    <location>
        <begin position="1478"/>
        <end position="1505"/>
    </location>
</feature>
<gene>
    <name evidence="9" type="ORF">H4219_003064</name>
</gene>
<evidence type="ECO:0000256" key="2">
    <source>
        <dbReference type="ARBA" id="ARBA00004496"/>
    </source>
</evidence>
<feature type="compositionally biased region" description="Low complexity" evidence="7">
    <location>
        <begin position="1589"/>
        <end position="1600"/>
    </location>
</feature>
<reference evidence="9" key="1">
    <citation type="submission" date="2022-07" db="EMBL/GenBank/DDBJ databases">
        <title>Phylogenomic reconstructions and comparative analyses of Kickxellomycotina fungi.</title>
        <authorList>
            <person name="Reynolds N.K."/>
            <person name="Stajich J.E."/>
            <person name="Barry K."/>
            <person name="Grigoriev I.V."/>
            <person name="Crous P."/>
            <person name="Smith M.E."/>
        </authorList>
    </citation>
    <scope>NUCLEOTIDE SEQUENCE</scope>
    <source>
        <strain evidence="9">NBRC 100468</strain>
    </source>
</reference>
<feature type="region of interest" description="Disordered" evidence="7">
    <location>
        <begin position="1029"/>
        <end position="1127"/>
    </location>
</feature>
<feature type="compositionally biased region" description="Basic and acidic residues" evidence="7">
    <location>
        <begin position="602"/>
        <end position="615"/>
    </location>
</feature>
<feature type="region of interest" description="Disordered" evidence="7">
    <location>
        <begin position="1514"/>
        <end position="1618"/>
    </location>
</feature>
<evidence type="ECO:0000256" key="4">
    <source>
        <dbReference type="ARBA" id="ARBA00023069"/>
    </source>
</evidence>
<protein>
    <recommendedName>
        <fullName evidence="8">HYDIN/VesB/CFA65-like Ig-like domain-containing protein</fullName>
    </recommendedName>
</protein>
<comment type="caution">
    <text evidence="9">The sequence shown here is derived from an EMBL/GenBank/DDBJ whole genome shotgun (WGS) entry which is preliminary data.</text>
</comment>
<dbReference type="PANTHER" id="PTHR39211">
    <property type="entry name" value="CHROMOSOME 7, WHOLE GENOME SHOTGUN SEQUENCE"/>
    <property type="match status" value="1"/>
</dbReference>
<dbReference type="InterPro" id="IPR053879">
    <property type="entry name" value="HYDIN_VesB_CFA65-like_Ig"/>
</dbReference>
<sequence length="1713" mass="189835">MPEESELSSDPAILQPKAIEPTTLAPSLLTLSPEKLYCRSPKRWFKIQGLESRIRIADIYANQTHALIPFCIRNTSGHRLVIELSSSADKSIGFQLQNANWSALPVPVKEQYLRYWSPDTKQWPLPSTDDLDSAAGSDIPWEKSVTITCDPEAHRKFNEIFNLANRDSSVCIEKGETRQVIMVFRTDPGPKRPRKTPSHSRKPSSSNLYALATHVEDESDVPAAIQRHRRDSTNLPDNYLINDLSVTTVKLFFKATHEAGSCSTAYGSDKNIDTTLKNNGDHQSNHFSDPGSASLPSPPQAATFSNVDEAAETTDLCIVDAQFLSCQSQFQCDPASTVLLDECIIGKTYLRSISVRNISAIPLDWGISLLAQSKNSIADTLKLVNTKGVEIQSGKLQPFAQETYNLHFTPAVNGDYHGKLLFENLNDVSNSHSVAFRAHAKSLKKPAHVILLSENEINFGDNADGDWCQTKITFKNVSDQLVMMHFKTEGMEPSMEIKTKLYIDTGNAGTPTILEDGTPGEISGLDIDGDNSAFQSIDYTESGSIGQYTWDVDSTPRSYSEHPSATNSSYQTPKRLSTRETNSPEFEEQTETTSIPSSRSSRSWDKSVKMRETNPRHNSSTSSIHPSRPGPLDEVVIKPGATRSIIASVRRINDSPANNINSSQLTARPFMLVCEYMVLTQSQIQSRMFPKETECISIPCTIQTCTSLVRVEPSVLDFGSVDVGTLKSMYFTIENVSDIDAAIQCRVDSKVINCKKSLVTIPPQSSLSLRVDIYPRRTNSRYRKQINIINLKNRRNDQILDVKSEHIDRRRMTFHNLFYSTLVPENEQNFLDFGVVPLNSPILRIINVKNKCPSPITLKMSASDDKSIKLFQITPAASAVSPTPEIVAAAHKLSQMEKETEFHSNRDRFKEFASDRAAKDNILSEDKNGRMQGRDMTLPNNGHSSVTSLKPDSQTLSKVHPSPYLIKRLGKDMFIDKTVERSHACLIPFISGKKFNKRPSNIDYLDVASQNCSSGEGYNIVRIRRIKGSRNKSLSKQNDSALPNGQSGGMVKSPEAVAPGEAPNSMDKPSNAATLLPHSGYNGTINDLSDDSLTKTVSPMLEKQQQEERSPKTGEGQDGDIANKMGSSDLDAFTRAHDILSRVLKCLSISPPPSFPDAAAEDEFVRGQVDMRNYLDMLIRSGFLQPISTISLNGHETRPLLVLFRPSPDQFKTIHKVPRHHNESLYFNLVSFPDNFVVPKLPQDEVELIFKRRALPTRQFLIQASLCRSTFEIGQKNNNVGNMQTDEESQKYLLIKNRSEIPLLYAIKKTGYIASGDIRFEDYRYGVVRGYGSRKVVYYFKPSLPGYYNETISVLNVLDPEGSQQATLKATVRRPARFFIRSLKLDFGSFEDGKPTNKPEPLVISNMTNKARTLIINPCCSSEDALAISSTNIASGNNGTSDPTSPVISQTSETCEYFLEPTFPDNLEAEVCAPAFLDKETEEKIEALEQKLKIAKRKNRPEKIEKIQKKLAKLRGETKESTTGGDVDSNSSKAVDSTAESNGKLKEDKTQYHDSQTKSPQKPLETEEKLTNGDEITPANNNKKDADSKPSSPSSKTTKPNKSDAGNNNVARAPPAIQIKKNEQPNIIVLTLGPNATASIPVSVVLRRIDYKNVSQNGIRKKSSPSAAAATTIATTTMSNQDQTGIALGYLQVYEQKDTDGSKLVTLRAAIST</sequence>
<feature type="compositionally biased region" description="Basic residues" evidence="7">
    <location>
        <begin position="191"/>
        <end position="202"/>
    </location>
</feature>
<feature type="region of interest" description="Disordered" evidence="7">
    <location>
        <begin position="273"/>
        <end position="300"/>
    </location>
</feature>
<feature type="domain" description="HYDIN/VesB/CFA65-like Ig-like" evidence="8">
    <location>
        <begin position="709"/>
        <end position="802"/>
    </location>
</feature>
<evidence type="ECO:0000256" key="7">
    <source>
        <dbReference type="SAM" id="MobiDB-lite"/>
    </source>
</evidence>
<dbReference type="EMBL" id="JANBPU010000064">
    <property type="protein sequence ID" value="KAJ1917697.1"/>
    <property type="molecule type" value="Genomic_DNA"/>
</dbReference>
<dbReference type="OrthoDB" id="252265at2759"/>
<keyword evidence="3" id="KW-0963">Cytoplasm</keyword>
<dbReference type="Gene3D" id="2.60.40.10">
    <property type="entry name" value="Immunoglobulins"/>
    <property type="match status" value="3"/>
</dbReference>
<dbReference type="Pfam" id="PF22544">
    <property type="entry name" value="HYDIN_VesB_CFA65-like_Ig"/>
    <property type="match status" value="1"/>
</dbReference>
<dbReference type="PANTHER" id="PTHR39211:SF1">
    <property type="entry name" value="ABNORMAL SPINDLE-LIKE MICROCEPHALY-ASSOCIATED PROTEIN ASH DOMAIN-CONTAINING PROTEIN"/>
    <property type="match status" value="1"/>
</dbReference>
<proteinExistence type="predicted"/>
<feature type="compositionally biased region" description="Basic and acidic residues" evidence="7">
    <location>
        <begin position="1543"/>
        <end position="1556"/>
    </location>
</feature>
<feature type="compositionally biased region" description="Polar residues" evidence="7">
    <location>
        <begin position="938"/>
        <end position="956"/>
    </location>
</feature>
<keyword evidence="6" id="KW-0175">Coiled coil</keyword>